<dbReference type="KEGG" id="rst:ATY39_14775"/>
<protein>
    <recommendedName>
        <fullName evidence="4">DUF2812 domain-containing protein</fullName>
    </recommendedName>
</protein>
<keyword evidence="1" id="KW-0812">Transmembrane</keyword>
<organism evidence="2 3">
    <name type="scientific">Rummeliibacillus stabekisii</name>
    <dbReference type="NCBI Taxonomy" id="241244"/>
    <lineage>
        <taxon>Bacteria</taxon>
        <taxon>Bacillati</taxon>
        <taxon>Bacillota</taxon>
        <taxon>Bacilli</taxon>
        <taxon>Bacillales</taxon>
        <taxon>Caryophanaceae</taxon>
        <taxon>Rummeliibacillus</taxon>
    </lineage>
</organism>
<keyword evidence="3" id="KW-1185">Reference proteome</keyword>
<reference evidence="2 3" key="1">
    <citation type="journal article" date="2016" name="Genome Announc.">
        <title>Whole-Genome Sequence of Rummeliibacillus stabekisii Strain PP9 Isolated from Antarctic Soil.</title>
        <authorList>
            <person name="da Mota F.F."/>
            <person name="Vollu R.E."/>
            <person name="Jurelevicius D."/>
            <person name="Seldin L."/>
        </authorList>
    </citation>
    <scope>NUCLEOTIDE SEQUENCE [LARGE SCALE GENOMIC DNA]</scope>
    <source>
        <strain evidence="2 3">PP9</strain>
    </source>
</reference>
<evidence type="ECO:0000313" key="3">
    <source>
        <dbReference type="Proteomes" id="UP000076021"/>
    </source>
</evidence>
<gene>
    <name evidence="2" type="ORF">ATY39_14775</name>
</gene>
<sequence length="179" mass="21333">MKKVKYRFYLDFEKEEKWINEMARKGWHLEKFLLGRFTFIKGDPGESIYRNEFITGMSHQEKKEYFEFLKDSGITIVHEFGGWVYMKKAAVEGPFEIYTDTKSKIDYYKRILNIFLLLFFLNVSYGIMNMRFYTDYSSIDLMTVTVGVLNIAVALLIAVPIVKIMKRKKGLEEEQQFFE</sequence>
<keyword evidence="1" id="KW-1133">Transmembrane helix</keyword>
<feature type="transmembrane region" description="Helical" evidence="1">
    <location>
        <begin position="111"/>
        <end position="129"/>
    </location>
</feature>
<keyword evidence="1" id="KW-0472">Membrane</keyword>
<name>A0A143HFQ3_9BACL</name>
<dbReference type="Proteomes" id="UP000076021">
    <property type="component" value="Chromosome"/>
</dbReference>
<evidence type="ECO:0008006" key="4">
    <source>
        <dbReference type="Google" id="ProtNLM"/>
    </source>
</evidence>
<dbReference type="RefSeq" id="WP_066791076.1">
    <property type="nucleotide sequence ID" value="NZ_CP014806.1"/>
</dbReference>
<dbReference type="EMBL" id="CP014806">
    <property type="protein sequence ID" value="AMX00568.1"/>
    <property type="molecule type" value="Genomic_DNA"/>
</dbReference>
<evidence type="ECO:0000313" key="2">
    <source>
        <dbReference type="EMBL" id="AMX00568.1"/>
    </source>
</evidence>
<dbReference type="InterPro" id="IPR021359">
    <property type="entry name" value="DUF2812"/>
</dbReference>
<evidence type="ECO:0000256" key="1">
    <source>
        <dbReference type="SAM" id="Phobius"/>
    </source>
</evidence>
<reference evidence="3" key="2">
    <citation type="submission" date="2016-03" db="EMBL/GenBank/DDBJ databases">
        <authorList>
            <person name="Ploux O."/>
        </authorList>
    </citation>
    <scope>NUCLEOTIDE SEQUENCE [LARGE SCALE GENOMIC DNA]</scope>
    <source>
        <strain evidence="3">PP9</strain>
    </source>
</reference>
<dbReference type="Pfam" id="PF11193">
    <property type="entry name" value="DUF2812"/>
    <property type="match status" value="1"/>
</dbReference>
<dbReference type="STRING" id="241244.ATY39_14775"/>
<accession>A0A143HFQ3</accession>
<proteinExistence type="predicted"/>
<dbReference type="AlphaFoldDB" id="A0A143HFQ3"/>
<feature type="transmembrane region" description="Helical" evidence="1">
    <location>
        <begin position="141"/>
        <end position="162"/>
    </location>
</feature>
<dbReference type="OrthoDB" id="8757095at2"/>